<comment type="similarity">
    <text evidence="1">Belongs to the phosducin family.</text>
</comment>
<reference evidence="3 4" key="1">
    <citation type="submission" date="2017-04" db="EMBL/GenBank/DDBJ databases">
        <title>Draft genome sequence of Tuber borchii Vittad., a whitish edible truffle.</title>
        <authorList>
            <consortium name="DOE Joint Genome Institute"/>
            <person name="Murat C."/>
            <person name="Kuo A."/>
            <person name="Barry K.W."/>
            <person name="Clum A."/>
            <person name="Dockter R.B."/>
            <person name="Fauchery L."/>
            <person name="Iotti M."/>
            <person name="Kohler A."/>
            <person name="Labutti K."/>
            <person name="Lindquist E.A."/>
            <person name="Lipzen A."/>
            <person name="Ohm R.A."/>
            <person name="Wang M."/>
            <person name="Grigoriev I.V."/>
            <person name="Zambonelli A."/>
            <person name="Martin F.M."/>
        </authorList>
    </citation>
    <scope>NUCLEOTIDE SEQUENCE [LARGE SCALE GENOMIC DNA]</scope>
    <source>
        <strain evidence="3 4">Tbo3840</strain>
    </source>
</reference>
<dbReference type="Gene3D" id="3.40.30.10">
    <property type="entry name" value="Glutaredoxin"/>
    <property type="match status" value="1"/>
</dbReference>
<dbReference type="InterPro" id="IPR051498">
    <property type="entry name" value="Phosducin-like_chap/apop_reg"/>
</dbReference>
<protein>
    <submittedName>
        <fullName evidence="3">Phosducin-like protein</fullName>
    </submittedName>
</protein>
<sequence>MPELPLYQIHTTINFNKMDMPVNVPIDDPNADTEWNDILRKHGVIPEKPPSPTPMIEEAMLHARELAHENRLEGKDLDELDELEDEEEEGFLAIYKQKRLAELSALSQKSVHGHVYHLQKPDYSRDVTEASKESAVLVNMTSSNAESRLLSVLWRQAAEKFADIKFCEIAADMCIEGYPDANCPTILVYKNEDIAEQIVRLGRLRGMDTRLDDIEKLLVRVDAVKSTDQRLRSADEDDENGGRSRIKTGNSSKAKVEDDEDDWD</sequence>
<evidence type="ECO:0000313" key="3">
    <source>
        <dbReference type="EMBL" id="PUU72462.1"/>
    </source>
</evidence>
<dbReference type="GO" id="GO:0005737">
    <property type="term" value="C:cytoplasm"/>
    <property type="evidence" value="ECO:0007669"/>
    <property type="project" value="TreeGrafter"/>
</dbReference>
<dbReference type="STRING" id="42251.A0A2T6ZAD5"/>
<dbReference type="SUPFAM" id="SSF52833">
    <property type="entry name" value="Thioredoxin-like"/>
    <property type="match status" value="1"/>
</dbReference>
<organism evidence="3 4">
    <name type="scientific">Tuber borchii</name>
    <name type="common">White truffle</name>
    <dbReference type="NCBI Taxonomy" id="42251"/>
    <lineage>
        <taxon>Eukaryota</taxon>
        <taxon>Fungi</taxon>
        <taxon>Dikarya</taxon>
        <taxon>Ascomycota</taxon>
        <taxon>Pezizomycotina</taxon>
        <taxon>Pezizomycetes</taxon>
        <taxon>Pezizales</taxon>
        <taxon>Tuberaceae</taxon>
        <taxon>Tuber</taxon>
    </lineage>
</organism>
<accession>A0A2T6ZAD5</accession>
<gene>
    <name evidence="3" type="ORF">B9Z19DRAFT_1097218</name>
</gene>
<keyword evidence="4" id="KW-1185">Reference proteome</keyword>
<feature type="region of interest" description="Disordered" evidence="2">
    <location>
        <begin position="227"/>
        <end position="264"/>
    </location>
</feature>
<dbReference type="Proteomes" id="UP000244722">
    <property type="component" value="Unassembled WGS sequence"/>
</dbReference>
<evidence type="ECO:0000256" key="1">
    <source>
        <dbReference type="ARBA" id="ARBA00009686"/>
    </source>
</evidence>
<dbReference type="InterPro" id="IPR036249">
    <property type="entry name" value="Thioredoxin-like_sf"/>
</dbReference>
<dbReference type="OrthoDB" id="45518at2759"/>
<comment type="caution">
    <text evidence="3">The sequence shown here is derived from an EMBL/GenBank/DDBJ whole genome shotgun (WGS) entry which is preliminary data.</text>
</comment>
<dbReference type="PANTHER" id="PTHR45809:SF3">
    <property type="entry name" value="VIRAL IAP-ASSOCIATED FACTOR HOMOLOG"/>
    <property type="match status" value="1"/>
</dbReference>
<proteinExistence type="inferred from homology"/>
<evidence type="ECO:0000256" key="2">
    <source>
        <dbReference type="SAM" id="MobiDB-lite"/>
    </source>
</evidence>
<dbReference type="AlphaFoldDB" id="A0A2T6ZAD5"/>
<dbReference type="EMBL" id="NESQ01000531">
    <property type="protein sequence ID" value="PUU72462.1"/>
    <property type="molecule type" value="Genomic_DNA"/>
</dbReference>
<dbReference type="CDD" id="cd02988">
    <property type="entry name" value="Phd_like_VIAF"/>
    <property type="match status" value="1"/>
</dbReference>
<evidence type="ECO:0000313" key="4">
    <source>
        <dbReference type="Proteomes" id="UP000244722"/>
    </source>
</evidence>
<dbReference type="PANTHER" id="PTHR45809">
    <property type="entry name" value="VIRAL IAP-ASSOCIATED FACTOR HOMOLOG"/>
    <property type="match status" value="1"/>
</dbReference>
<name>A0A2T6ZAD5_TUBBO</name>
<dbReference type="GO" id="GO:0006457">
    <property type="term" value="P:protein folding"/>
    <property type="evidence" value="ECO:0007669"/>
    <property type="project" value="TreeGrafter"/>
</dbReference>